<proteinExistence type="predicted"/>
<protein>
    <submittedName>
        <fullName evidence="2">Uncharacterized protein</fullName>
    </submittedName>
</protein>
<dbReference type="Proteomes" id="UP001230504">
    <property type="component" value="Unassembled WGS sequence"/>
</dbReference>
<dbReference type="EMBL" id="JAHLJV010000002">
    <property type="protein sequence ID" value="KAK1599683.1"/>
    <property type="molecule type" value="Genomic_DNA"/>
</dbReference>
<organism evidence="2 3">
    <name type="scientific">Colletotrichum navitas</name>
    <dbReference type="NCBI Taxonomy" id="681940"/>
    <lineage>
        <taxon>Eukaryota</taxon>
        <taxon>Fungi</taxon>
        <taxon>Dikarya</taxon>
        <taxon>Ascomycota</taxon>
        <taxon>Pezizomycotina</taxon>
        <taxon>Sordariomycetes</taxon>
        <taxon>Hypocreomycetidae</taxon>
        <taxon>Glomerellales</taxon>
        <taxon>Glomerellaceae</taxon>
        <taxon>Colletotrichum</taxon>
        <taxon>Colletotrichum graminicola species complex</taxon>
    </lineage>
</organism>
<evidence type="ECO:0000256" key="1">
    <source>
        <dbReference type="SAM" id="MobiDB-lite"/>
    </source>
</evidence>
<evidence type="ECO:0000313" key="3">
    <source>
        <dbReference type="Proteomes" id="UP001230504"/>
    </source>
</evidence>
<reference evidence="2" key="1">
    <citation type="submission" date="2021-06" db="EMBL/GenBank/DDBJ databases">
        <title>Comparative genomics, transcriptomics and evolutionary studies reveal genomic signatures of adaptation to plant cell wall in hemibiotrophic fungi.</title>
        <authorList>
            <consortium name="DOE Joint Genome Institute"/>
            <person name="Baroncelli R."/>
            <person name="Diaz J.F."/>
            <person name="Benocci T."/>
            <person name="Peng M."/>
            <person name="Battaglia E."/>
            <person name="Haridas S."/>
            <person name="Andreopoulos W."/>
            <person name="Labutti K."/>
            <person name="Pangilinan J."/>
            <person name="Floch G.L."/>
            <person name="Makela M.R."/>
            <person name="Henrissat B."/>
            <person name="Grigoriev I.V."/>
            <person name="Crouch J.A."/>
            <person name="De Vries R.P."/>
            <person name="Sukno S.A."/>
            <person name="Thon M.R."/>
        </authorList>
    </citation>
    <scope>NUCLEOTIDE SEQUENCE</scope>
    <source>
        <strain evidence="2">CBS 125086</strain>
    </source>
</reference>
<dbReference type="GeneID" id="85435263"/>
<name>A0AAD8QE58_9PEZI</name>
<gene>
    <name evidence="2" type="ORF">LY79DRAFT_147198</name>
</gene>
<keyword evidence="3" id="KW-1185">Reference proteome</keyword>
<accession>A0AAD8QE58</accession>
<feature type="region of interest" description="Disordered" evidence="1">
    <location>
        <begin position="102"/>
        <end position="121"/>
    </location>
</feature>
<sequence length="188" mass="21335">MATVWTWTAHGEEQLNRKKAQVIWYCEGTSVTESPWRTIRPSAKLWTRSRSRCHMRGLIPGSYLYRTVTAFARGIQGGLAYCRRKICGMVTYGIAVSSTSGNHQKTVVGKNPDHNEPASARAQPSRTQWFLWPLREAGKKHAGHRSSRIKLGVLLSSLLLPNCRRGLATTYPRYSHRRRCAGNVVRER</sequence>
<comment type="caution">
    <text evidence="2">The sequence shown here is derived from an EMBL/GenBank/DDBJ whole genome shotgun (WGS) entry which is preliminary data.</text>
</comment>
<dbReference type="AlphaFoldDB" id="A0AAD8QE58"/>
<evidence type="ECO:0000313" key="2">
    <source>
        <dbReference type="EMBL" id="KAK1599683.1"/>
    </source>
</evidence>
<dbReference type="RefSeq" id="XP_060420272.1">
    <property type="nucleotide sequence ID" value="XM_060551023.1"/>
</dbReference>